<evidence type="ECO:0000313" key="2">
    <source>
        <dbReference type="Proteomes" id="UP001597301"/>
    </source>
</evidence>
<gene>
    <name evidence="1" type="ORF">ACFSCZ_18030</name>
</gene>
<sequence>MSFIYVSQTSLKRIAMAIREDSKIIILGSPGTGKTTFAKQLIQLVKLSYTSLDDLNWEENWERVSTDLFYERLKYVLNDDSGIIDGNYYDRFLIERIHWADIIIYLDYPTWVAFWGLVKRSIWRYIKGSRTCLPANVVSSAYKRKWELSYPMVKKVLCFRKDIRPRLIGIMRFQKNKIIIVINSRKKAKYLLDAIKVKKD</sequence>
<dbReference type="SUPFAM" id="SSF52540">
    <property type="entry name" value="P-loop containing nucleoside triphosphate hydrolases"/>
    <property type="match status" value="1"/>
</dbReference>
<dbReference type="RefSeq" id="WP_380775970.1">
    <property type="nucleotide sequence ID" value="NZ_JBHUEO010000113.1"/>
</dbReference>
<dbReference type="PANTHER" id="PTHR37816:SF1">
    <property type="entry name" value="TOXIN"/>
    <property type="match status" value="1"/>
</dbReference>
<dbReference type="Gene3D" id="3.40.50.300">
    <property type="entry name" value="P-loop containing nucleotide triphosphate hydrolases"/>
    <property type="match status" value="1"/>
</dbReference>
<proteinExistence type="predicted"/>
<evidence type="ECO:0000313" key="1">
    <source>
        <dbReference type="EMBL" id="MFD1708575.1"/>
    </source>
</evidence>
<dbReference type="EMBL" id="JBHUEO010000113">
    <property type="protein sequence ID" value="MFD1708575.1"/>
    <property type="molecule type" value="Genomic_DNA"/>
</dbReference>
<dbReference type="InterPro" id="IPR052922">
    <property type="entry name" value="Cytidylate_Kinase-2"/>
</dbReference>
<dbReference type="Proteomes" id="UP001597301">
    <property type="component" value="Unassembled WGS sequence"/>
</dbReference>
<name>A0ABW4KKP0_9BACI</name>
<accession>A0ABW4KKP0</accession>
<reference evidence="2" key="1">
    <citation type="journal article" date="2019" name="Int. J. Syst. Evol. Microbiol.">
        <title>The Global Catalogue of Microorganisms (GCM) 10K type strain sequencing project: providing services to taxonomists for standard genome sequencing and annotation.</title>
        <authorList>
            <consortium name="The Broad Institute Genomics Platform"/>
            <consortium name="The Broad Institute Genome Sequencing Center for Infectious Disease"/>
            <person name="Wu L."/>
            <person name="Ma J."/>
        </authorList>
    </citation>
    <scope>NUCLEOTIDE SEQUENCE [LARGE SCALE GENOMIC DNA]</scope>
    <source>
        <strain evidence="2">CGMCC 1.12295</strain>
    </source>
</reference>
<keyword evidence="2" id="KW-1185">Reference proteome</keyword>
<organism evidence="1 2">
    <name type="scientific">Siminovitchia sediminis</name>
    <dbReference type="NCBI Taxonomy" id="1274353"/>
    <lineage>
        <taxon>Bacteria</taxon>
        <taxon>Bacillati</taxon>
        <taxon>Bacillota</taxon>
        <taxon>Bacilli</taxon>
        <taxon>Bacillales</taxon>
        <taxon>Bacillaceae</taxon>
        <taxon>Siminovitchia</taxon>
    </lineage>
</organism>
<evidence type="ECO:0008006" key="3">
    <source>
        <dbReference type="Google" id="ProtNLM"/>
    </source>
</evidence>
<protein>
    <recommendedName>
        <fullName evidence="3">Adenylate kinase</fullName>
    </recommendedName>
</protein>
<dbReference type="PANTHER" id="PTHR37816">
    <property type="entry name" value="YALI0E33011P"/>
    <property type="match status" value="1"/>
</dbReference>
<dbReference type="InterPro" id="IPR027417">
    <property type="entry name" value="P-loop_NTPase"/>
</dbReference>
<comment type="caution">
    <text evidence="1">The sequence shown here is derived from an EMBL/GenBank/DDBJ whole genome shotgun (WGS) entry which is preliminary data.</text>
</comment>